<feature type="region of interest" description="Disordered" evidence="1">
    <location>
        <begin position="188"/>
        <end position="275"/>
    </location>
</feature>
<sequence>MNSIQNIIKPHVKAALYTDDLALICSEDSCGTAQVRLQECLTLLEQMDKRLGNVCECCCKQHIALLLFNKDASSNLRLKNQCNTLLERENHSLYLGVTLDPRLTWCKQIENILKNGIRCPTSDFNRLAFLESNRVIQRLQKILDGISTWQAIRDGGGRIYIEWPDGNQFQHQHTNRETFHKGMPRQRLKASSRGSKGACKQFETDPTAPSMGQVVKMPSTFTQDRPQLEEARRNREGDEPETLWQRSPPGNHCGVHQHFGPQHLVYHEDQRRRRR</sequence>
<evidence type="ECO:0000313" key="3">
    <source>
        <dbReference type="Proteomes" id="UP001283361"/>
    </source>
</evidence>
<dbReference type="Proteomes" id="UP001283361">
    <property type="component" value="Unassembled WGS sequence"/>
</dbReference>
<evidence type="ECO:0008006" key="4">
    <source>
        <dbReference type="Google" id="ProtNLM"/>
    </source>
</evidence>
<evidence type="ECO:0000256" key="1">
    <source>
        <dbReference type="SAM" id="MobiDB-lite"/>
    </source>
</evidence>
<feature type="compositionally biased region" description="Basic and acidic residues" evidence="1">
    <location>
        <begin position="265"/>
        <end position="275"/>
    </location>
</feature>
<accession>A0AAE1AQX0</accession>
<feature type="compositionally biased region" description="Basic and acidic residues" evidence="1">
    <location>
        <begin position="226"/>
        <end position="237"/>
    </location>
</feature>
<organism evidence="2 3">
    <name type="scientific">Elysia crispata</name>
    <name type="common">lettuce slug</name>
    <dbReference type="NCBI Taxonomy" id="231223"/>
    <lineage>
        <taxon>Eukaryota</taxon>
        <taxon>Metazoa</taxon>
        <taxon>Spiralia</taxon>
        <taxon>Lophotrochozoa</taxon>
        <taxon>Mollusca</taxon>
        <taxon>Gastropoda</taxon>
        <taxon>Heterobranchia</taxon>
        <taxon>Euthyneura</taxon>
        <taxon>Panpulmonata</taxon>
        <taxon>Sacoglossa</taxon>
        <taxon>Placobranchoidea</taxon>
        <taxon>Plakobranchidae</taxon>
        <taxon>Elysia</taxon>
    </lineage>
</organism>
<dbReference type="EMBL" id="JAWDGP010001457">
    <property type="protein sequence ID" value="KAK3791676.1"/>
    <property type="molecule type" value="Genomic_DNA"/>
</dbReference>
<comment type="caution">
    <text evidence="2">The sequence shown here is derived from an EMBL/GenBank/DDBJ whole genome shotgun (WGS) entry which is preliminary data.</text>
</comment>
<proteinExistence type="predicted"/>
<gene>
    <name evidence="2" type="ORF">RRG08_017818</name>
</gene>
<name>A0AAE1AQX0_9GAST</name>
<dbReference type="AlphaFoldDB" id="A0AAE1AQX0"/>
<evidence type="ECO:0000313" key="2">
    <source>
        <dbReference type="EMBL" id="KAK3791676.1"/>
    </source>
</evidence>
<keyword evidence="3" id="KW-1185">Reference proteome</keyword>
<protein>
    <recommendedName>
        <fullName evidence="4">Reverse transcriptase domain-containing protein</fullName>
    </recommendedName>
</protein>
<reference evidence="2" key="1">
    <citation type="journal article" date="2023" name="G3 (Bethesda)">
        <title>A reference genome for the long-term kleptoplast-retaining sea slug Elysia crispata morphotype clarki.</title>
        <authorList>
            <person name="Eastman K.E."/>
            <person name="Pendleton A.L."/>
            <person name="Shaikh M.A."/>
            <person name="Suttiyut T."/>
            <person name="Ogas R."/>
            <person name="Tomko P."/>
            <person name="Gavelis G."/>
            <person name="Widhalm J.R."/>
            <person name="Wisecaver J.H."/>
        </authorList>
    </citation>
    <scope>NUCLEOTIDE SEQUENCE</scope>
    <source>
        <strain evidence="2">ECLA1</strain>
    </source>
</reference>